<dbReference type="GO" id="GO:0004467">
    <property type="term" value="F:long-chain fatty acid-CoA ligase activity"/>
    <property type="evidence" value="ECO:0007669"/>
    <property type="project" value="UniProtKB-EC"/>
</dbReference>
<dbReference type="CDD" id="cd05907">
    <property type="entry name" value="VL_LC_FACS_like"/>
    <property type="match status" value="1"/>
</dbReference>
<comment type="catalytic activity">
    <reaction evidence="3">
        <text>a long-chain fatty acid + ATP + CoA = a long-chain fatty acyl-CoA + AMP + diphosphate</text>
        <dbReference type="Rhea" id="RHEA:15421"/>
        <dbReference type="ChEBI" id="CHEBI:30616"/>
        <dbReference type="ChEBI" id="CHEBI:33019"/>
        <dbReference type="ChEBI" id="CHEBI:57287"/>
        <dbReference type="ChEBI" id="CHEBI:57560"/>
        <dbReference type="ChEBI" id="CHEBI:83139"/>
        <dbReference type="ChEBI" id="CHEBI:456215"/>
        <dbReference type="EC" id="6.2.1.3"/>
    </reaction>
    <physiologicalReaction direction="left-to-right" evidence="3">
        <dbReference type="Rhea" id="RHEA:15422"/>
    </physiologicalReaction>
</comment>
<dbReference type="KEGG" id="rain:Rai3103_05540"/>
<keyword evidence="7" id="KW-1185">Reference proteome</keyword>
<protein>
    <submittedName>
        <fullName evidence="6">AMP-binding protein</fullName>
    </submittedName>
</protein>
<dbReference type="InterPro" id="IPR020845">
    <property type="entry name" value="AMP-binding_CS"/>
</dbReference>
<evidence type="ECO:0000256" key="3">
    <source>
        <dbReference type="ARBA" id="ARBA00024484"/>
    </source>
</evidence>
<name>A0A5Q2FER7_9ACTN</name>
<dbReference type="Gene3D" id="3.30.300.30">
    <property type="match status" value="1"/>
</dbReference>
<feature type="domain" description="AMP-dependent synthetase/ligase" evidence="5">
    <location>
        <begin position="19"/>
        <end position="419"/>
    </location>
</feature>
<dbReference type="EMBL" id="CP045725">
    <property type="protein sequence ID" value="QGF23215.1"/>
    <property type="molecule type" value="Genomic_DNA"/>
</dbReference>
<evidence type="ECO:0000313" key="7">
    <source>
        <dbReference type="Proteomes" id="UP000386847"/>
    </source>
</evidence>
<dbReference type="Pfam" id="PF23562">
    <property type="entry name" value="AMP-binding_C_3"/>
    <property type="match status" value="1"/>
</dbReference>
<sequence length="625" mass="67914">MARSIPELLLDGAVTHQSRVATRVWVDDAWVTMTYTELASAVDAVASRLVADGIAAGDRVAIFAPNSPQWTVIDLAVQSVGAIVVPIYQTSTAEQAAAILTSSGARWVFCGSFLETDRVAEVRDALTALERVVVMDDEDLTEVPAPEAYGEVRARRDAIGPGDLATIIYTSGTTGTPKGVMLTHGAFLAEIEVVQASFHLAPEDGSLCFLPLAHALERAWTFCVLAAGAMNTYVTDTRTLVTMMPRARPTLMVMVPMVYERVLATVRDQAASPLKRRILDWAVGVGLAAQRAGRDGLRADPWLRGRLAVADLLVLAKVRHALGGQKKLMVAGGAPLRREVEEFFWACGMIIHTGYGMTETAPLMTYNRLGEVRFGSVGRPMPGSQVRIVPVPGVTGLSDAEAEDGEIQYRGPNVMVGYWNDPDTTAEAFDDGWLRTGDIGHFDVDGYLVITDRLKDLIVTRQGKNIAPGPIEEELGADPFIAHAVLVGDERPCVTVLISPDVGELEAWAEAHAIAYDSREALVEHPDVLAELRRRVEKVSAKLPHQEKIRDLRVIFDEFTMENGLLTPTLKVRRRAVEKRFAAVVDEMYERIAAARKVAKEAAGSAASHARGAADQMAHRLNGDR</sequence>
<dbReference type="SUPFAM" id="SSF56801">
    <property type="entry name" value="Acetyl-CoA synthetase-like"/>
    <property type="match status" value="1"/>
</dbReference>
<evidence type="ECO:0000256" key="1">
    <source>
        <dbReference type="ARBA" id="ARBA00022741"/>
    </source>
</evidence>
<keyword evidence="1" id="KW-0547">Nucleotide-binding</keyword>
<keyword evidence="2" id="KW-0067">ATP-binding</keyword>
<accession>A0A5Q2FER7</accession>
<evidence type="ECO:0000313" key="6">
    <source>
        <dbReference type="EMBL" id="QGF23215.1"/>
    </source>
</evidence>
<dbReference type="AlphaFoldDB" id="A0A5Q2FER7"/>
<dbReference type="Gene3D" id="3.40.50.12780">
    <property type="entry name" value="N-terminal domain of ligase-like"/>
    <property type="match status" value="1"/>
</dbReference>
<proteinExistence type="predicted"/>
<organism evidence="6 7">
    <name type="scientific">Raineyella fluvialis</name>
    <dbReference type="NCBI Taxonomy" id="2662261"/>
    <lineage>
        <taxon>Bacteria</taxon>
        <taxon>Bacillati</taxon>
        <taxon>Actinomycetota</taxon>
        <taxon>Actinomycetes</taxon>
        <taxon>Propionibacteriales</taxon>
        <taxon>Propionibacteriaceae</taxon>
        <taxon>Raineyella</taxon>
    </lineage>
</organism>
<dbReference type="GO" id="GO:0016020">
    <property type="term" value="C:membrane"/>
    <property type="evidence" value="ECO:0007669"/>
    <property type="project" value="TreeGrafter"/>
</dbReference>
<evidence type="ECO:0000259" key="5">
    <source>
        <dbReference type="Pfam" id="PF00501"/>
    </source>
</evidence>
<dbReference type="Pfam" id="PF00501">
    <property type="entry name" value="AMP-binding"/>
    <property type="match status" value="1"/>
</dbReference>
<reference evidence="6 7" key="1">
    <citation type="submission" date="2019-10" db="EMBL/GenBank/DDBJ databases">
        <title>Genomic analysis of Raineyella sp. CBA3103.</title>
        <authorList>
            <person name="Roh S.W."/>
        </authorList>
    </citation>
    <scope>NUCLEOTIDE SEQUENCE [LARGE SCALE GENOMIC DNA]</scope>
    <source>
        <strain evidence="6 7">CBA3103</strain>
    </source>
</reference>
<evidence type="ECO:0000256" key="4">
    <source>
        <dbReference type="SAM" id="MobiDB-lite"/>
    </source>
</evidence>
<dbReference type="GO" id="GO:0005524">
    <property type="term" value="F:ATP binding"/>
    <property type="evidence" value="ECO:0007669"/>
    <property type="project" value="UniProtKB-KW"/>
</dbReference>
<dbReference type="PANTHER" id="PTHR43272">
    <property type="entry name" value="LONG-CHAIN-FATTY-ACID--COA LIGASE"/>
    <property type="match status" value="1"/>
</dbReference>
<feature type="compositionally biased region" description="Low complexity" evidence="4">
    <location>
        <begin position="604"/>
        <end position="614"/>
    </location>
</feature>
<feature type="region of interest" description="Disordered" evidence="4">
    <location>
        <begin position="604"/>
        <end position="625"/>
    </location>
</feature>
<dbReference type="InterPro" id="IPR042099">
    <property type="entry name" value="ANL_N_sf"/>
</dbReference>
<gene>
    <name evidence="6" type="ORF">Rai3103_05540</name>
</gene>
<dbReference type="Proteomes" id="UP000386847">
    <property type="component" value="Chromosome"/>
</dbReference>
<dbReference type="PROSITE" id="PS00455">
    <property type="entry name" value="AMP_BINDING"/>
    <property type="match status" value="1"/>
</dbReference>
<dbReference type="RefSeq" id="WP_153571742.1">
    <property type="nucleotide sequence ID" value="NZ_CP045725.1"/>
</dbReference>
<dbReference type="InterPro" id="IPR045851">
    <property type="entry name" value="AMP-bd_C_sf"/>
</dbReference>
<evidence type="ECO:0000256" key="2">
    <source>
        <dbReference type="ARBA" id="ARBA00022840"/>
    </source>
</evidence>
<dbReference type="PANTHER" id="PTHR43272:SF33">
    <property type="entry name" value="AMP-BINDING DOMAIN-CONTAINING PROTEIN-RELATED"/>
    <property type="match status" value="1"/>
</dbReference>
<dbReference type="InterPro" id="IPR000873">
    <property type="entry name" value="AMP-dep_synth/lig_dom"/>
</dbReference>